<evidence type="ECO:0000313" key="1">
    <source>
        <dbReference type="EMBL" id="ORA27400.1"/>
    </source>
</evidence>
<dbReference type="EMBL" id="MVHF01000045">
    <property type="protein sequence ID" value="ORA27400.1"/>
    <property type="molecule type" value="Genomic_DNA"/>
</dbReference>
<organism evidence="1 2">
    <name type="scientific">Mycobacterium aquaticum</name>
    <dbReference type="NCBI Taxonomy" id="1927124"/>
    <lineage>
        <taxon>Bacteria</taxon>
        <taxon>Bacillati</taxon>
        <taxon>Actinomycetota</taxon>
        <taxon>Actinomycetes</taxon>
        <taxon>Mycobacteriales</taxon>
        <taxon>Mycobacteriaceae</taxon>
        <taxon>Mycobacterium</taxon>
    </lineage>
</organism>
<sequence>MTAGELIAQLVKLDPGTPVLVTGYEGGFAPCTLSVLDVQELDRTDGSDYLGQYVTPDVAAEELDGRGGVWRYMVGGEPPLLVGEPFQAAILMREGR</sequence>
<dbReference type="Proteomes" id="UP000192448">
    <property type="component" value="Unassembled WGS sequence"/>
</dbReference>
<dbReference type="AlphaFoldDB" id="A0A1X0ABF8"/>
<comment type="caution">
    <text evidence="1">The sequence shown here is derived from an EMBL/GenBank/DDBJ whole genome shotgun (WGS) entry which is preliminary data.</text>
</comment>
<keyword evidence="2" id="KW-1185">Reference proteome</keyword>
<name>A0A1X0ABF8_9MYCO</name>
<reference evidence="1 2" key="1">
    <citation type="submission" date="2017-02" db="EMBL/GenBank/DDBJ databases">
        <title>The new phylogeny of genus Mycobacterium.</title>
        <authorList>
            <person name="Tortoli E."/>
            <person name="Trovato A."/>
            <person name="Cirillo D.M."/>
        </authorList>
    </citation>
    <scope>NUCLEOTIDE SEQUENCE [LARGE SCALE GENOMIC DNA]</scope>
    <source>
        <strain evidence="1 2">RW6</strain>
    </source>
</reference>
<protein>
    <submittedName>
        <fullName evidence="1">Uncharacterized protein</fullName>
    </submittedName>
</protein>
<gene>
    <name evidence="1" type="ORF">BST13_30555</name>
</gene>
<dbReference type="RefSeq" id="WP_083168867.1">
    <property type="nucleotide sequence ID" value="NZ_MVHF01000045.1"/>
</dbReference>
<dbReference type="STRING" id="1927124.BST13_30555"/>
<dbReference type="OrthoDB" id="4774415at2"/>
<evidence type="ECO:0000313" key="2">
    <source>
        <dbReference type="Proteomes" id="UP000192448"/>
    </source>
</evidence>
<accession>A0A1X0ABF8</accession>
<proteinExistence type="predicted"/>